<sequence>MSEVVVELMLALALQENYTGIYCTPYPNDTDIQTVAGIDLNHADIAGFLPDELGLLCDLALLHLNSNHFCGILPHTLSNLTLLFELDLSNNRFVGPFPSVVMSLPSLKFLDLRFNEFEGPLPPELFNQNLDAIFINNNRLSSVIPSNLGSSTASVVEDVSHQLLLINTNLSGCFPYEVGWLYKLRVLDVSSNNLVGEIPYSIAGLAPLEQLNLAHNMMTGVVPLGVCELPNLLNFTFSYNYFVEEEGICGNLTSQGITYDDRRNCLPDKPLQRSKKECDPVIEHPVDCFEHPCLMGNEKSRAFFEMDRRCASFENDSITPSIRKRLNVLIDKSRHWYCYSSGFQEMEVRNGDEAFCVNLQNKVCNCRMWELSGVPCVHVVAGYLHIGKEVDEGVSFWYSQEAWFNAYQFSIKPVLGSKYWKRTNDVPSLPPLFRKMPGRPQKQRRKEADENNGTQVSRVGEHASRGGLGSRGGRGGRGGGNGGTDGGNGGRGGGIGGRGGGNGGRGGGNGGRGGRNGRRGGGNGGQSSKVETSTVTGPNDGFHTAEEEYQYQLDMEAFMEVMDQQEKLNQENVQRHNEQEQWEAQLENLNADVEHNPAADLPTQQSVVGNQTLDQSADDGKGKQIADVPVEEEASTVIPPKRRNSQKWMEMYYTEDGSNTENAFDVSNSD</sequence>
<evidence type="ECO:0000256" key="5">
    <source>
        <dbReference type="ARBA" id="ARBA00022729"/>
    </source>
</evidence>
<evidence type="ECO:0000313" key="16">
    <source>
        <dbReference type="EMBL" id="PWA41990.1"/>
    </source>
</evidence>
<keyword evidence="9" id="KW-0325">Glycoprotein</keyword>
<evidence type="ECO:0000256" key="1">
    <source>
        <dbReference type="ARBA" id="ARBA00004191"/>
    </source>
</evidence>
<evidence type="ECO:0000256" key="12">
    <source>
        <dbReference type="PROSITE-ProRule" id="PRU00325"/>
    </source>
</evidence>
<keyword evidence="7 12" id="KW-0863">Zinc-finger</keyword>
<dbReference type="PROSITE" id="PS50966">
    <property type="entry name" value="ZF_SWIM"/>
    <property type="match status" value="1"/>
</dbReference>
<keyword evidence="5" id="KW-0732">Signal</keyword>
<keyword evidence="10" id="KW-0379">Hydroxylation</keyword>
<feature type="compositionally biased region" description="Polar residues" evidence="14">
    <location>
        <begin position="526"/>
        <end position="537"/>
    </location>
</feature>
<keyword evidence="2" id="KW-0134">Cell wall</keyword>
<keyword evidence="4" id="KW-0479">Metal-binding</keyword>
<accession>A0A2U1KZ51</accession>
<dbReference type="OrthoDB" id="676979at2759"/>
<evidence type="ECO:0000256" key="6">
    <source>
        <dbReference type="ARBA" id="ARBA00022737"/>
    </source>
</evidence>
<evidence type="ECO:0000256" key="7">
    <source>
        <dbReference type="ARBA" id="ARBA00022771"/>
    </source>
</evidence>
<dbReference type="GO" id="GO:0008270">
    <property type="term" value="F:zinc ion binding"/>
    <property type="evidence" value="ECO:0007669"/>
    <property type="project" value="UniProtKB-KW"/>
</dbReference>
<evidence type="ECO:0000256" key="2">
    <source>
        <dbReference type="ARBA" id="ARBA00022512"/>
    </source>
</evidence>
<dbReference type="FunFam" id="3.80.10.10:FF:000224">
    <property type="entry name" value="Leucine-rich repeat extensin-like protein 1"/>
    <property type="match status" value="1"/>
</dbReference>
<dbReference type="InterPro" id="IPR006564">
    <property type="entry name" value="Znf_PMZ"/>
</dbReference>
<comment type="caution">
    <text evidence="16">The sequence shown here is derived from an EMBL/GenBank/DDBJ whole genome shotgun (WGS) entry which is preliminary data.</text>
</comment>
<evidence type="ECO:0000259" key="15">
    <source>
        <dbReference type="PROSITE" id="PS50966"/>
    </source>
</evidence>
<evidence type="ECO:0000313" key="17">
    <source>
        <dbReference type="Proteomes" id="UP000245207"/>
    </source>
</evidence>
<keyword evidence="6" id="KW-0677">Repeat</keyword>
<keyword evidence="3" id="KW-0964">Secreted</keyword>
<evidence type="ECO:0000256" key="11">
    <source>
        <dbReference type="ARBA" id="ARBA00041871"/>
    </source>
</evidence>
<gene>
    <name evidence="16" type="ORF">CTI12_AA548920</name>
</gene>
<dbReference type="Pfam" id="PF13855">
    <property type="entry name" value="LRR_8"/>
    <property type="match status" value="1"/>
</dbReference>
<dbReference type="PANTHER" id="PTHR32093">
    <property type="entry name" value="LEUCINE-RICH REPEAT EXTENSIN-LIKE PROTEIN 3-RELATED"/>
    <property type="match status" value="1"/>
</dbReference>
<name>A0A2U1KZ51_ARTAN</name>
<keyword evidence="13" id="KW-0175">Coiled coil</keyword>
<dbReference type="InterPro" id="IPR007527">
    <property type="entry name" value="Znf_SWIM"/>
</dbReference>
<feature type="coiled-coil region" evidence="13">
    <location>
        <begin position="561"/>
        <end position="592"/>
    </location>
</feature>
<dbReference type="PANTHER" id="PTHR32093:SF50">
    <property type="entry name" value="EXTENSIN-LIKE PROTEIN"/>
    <property type="match status" value="1"/>
</dbReference>
<feature type="compositionally biased region" description="Gly residues" evidence="14">
    <location>
        <begin position="466"/>
        <end position="525"/>
    </location>
</feature>
<dbReference type="SMART" id="SM00575">
    <property type="entry name" value="ZnF_PMZ"/>
    <property type="match status" value="1"/>
</dbReference>
<keyword evidence="17" id="KW-1185">Reference proteome</keyword>
<proteinExistence type="predicted"/>
<evidence type="ECO:0000256" key="3">
    <source>
        <dbReference type="ARBA" id="ARBA00022525"/>
    </source>
</evidence>
<dbReference type="InterPro" id="IPR001611">
    <property type="entry name" value="Leu-rich_rpt"/>
</dbReference>
<dbReference type="InterPro" id="IPR032675">
    <property type="entry name" value="LRR_dom_sf"/>
</dbReference>
<dbReference type="Pfam" id="PF04434">
    <property type="entry name" value="SWIM"/>
    <property type="match status" value="1"/>
</dbReference>
<protein>
    <recommendedName>
        <fullName evidence="11">Cell wall hydroxyproline-rich glycoprotein</fullName>
    </recommendedName>
</protein>
<dbReference type="SUPFAM" id="SSF52058">
    <property type="entry name" value="L domain-like"/>
    <property type="match status" value="1"/>
</dbReference>
<dbReference type="Proteomes" id="UP000245207">
    <property type="component" value="Unassembled WGS sequence"/>
</dbReference>
<keyword evidence="8" id="KW-0862">Zinc</keyword>
<dbReference type="AlphaFoldDB" id="A0A2U1KZ51"/>
<dbReference type="STRING" id="35608.A0A2U1KZ51"/>
<feature type="domain" description="SWIM-type" evidence="15">
    <location>
        <begin position="355"/>
        <end position="387"/>
    </location>
</feature>
<feature type="region of interest" description="Disordered" evidence="14">
    <location>
        <begin position="426"/>
        <end position="548"/>
    </location>
</feature>
<reference evidence="16 17" key="1">
    <citation type="journal article" date="2018" name="Mol. Plant">
        <title>The genome of Artemisia annua provides insight into the evolution of Asteraceae family and artemisinin biosynthesis.</title>
        <authorList>
            <person name="Shen Q."/>
            <person name="Zhang L."/>
            <person name="Liao Z."/>
            <person name="Wang S."/>
            <person name="Yan T."/>
            <person name="Shi P."/>
            <person name="Liu M."/>
            <person name="Fu X."/>
            <person name="Pan Q."/>
            <person name="Wang Y."/>
            <person name="Lv Z."/>
            <person name="Lu X."/>
            <person name="Zhang F."/>
            <person name="Jiang W."/>
            <person name="Ma Y."/>
            <person name="Chen M."/>
            <person name="Hao X."/>
            <person name="Li L."/>
            <person name="Tang Y."/>
            <person name="Lv G."/>
            <person name="Zhou Y."/>
            <person name="Sun X."/>
            <person name="Brodelius P.E."/>
            <person name="Rose J.K.C."/>
            <person name="Tang K."/>
        </authorList>
    </citation>
    <scope>NUCLEOTIDE SEQUENCE [LARGE SCALE GENOMIC DNA]</scope>
    <source>
        <strain evidence="17">cv. Huhao1</strain>
        <tissue evidence="16">Leaf</tissue>
    </source>
</reference>
<evidence type="ECO:0000256" key="14">
    <source>
        <dbReference type="SAM" id="MobiDB-lite"/>
    </source>
</evidence>
<evidence type="ECO:0000256" key="4">
    <source>
        <dbReference type="ARBA" id="ARBA00022723"/>
    </source>
</evidence>
<evidence type="ECO:0000256" key="9">
    <source>
        <dbReference type="ARBA" id="ARBA00023180"/>
    </source>
</evidence>
<dbReference type="EMBL" id="PKPP01012694">
    <property type="protein sequence ID" value="PWA41990.1"/>
    <property type="molecule type" value="Genomic_DNA"/>
</dbReference>
<dbReference type="InterPro" id="IPR051582">
    <property type="entry name" value="LRR_extensin-like_regulator"/>
</dbReference>
<organism evidence="16 17">
    <name type="scientific">Artemisia annua</name>
    <name type="common">Sweet wormwood</name>
    <dbReference type="NCBI Taxonomy" id="35608"/>
    <lineage>
        <taxon>Eukaryota</taxon>
        <taxon>Viridiplantae</taxon>
        <taxon>Streptophyta</taxon>
        <taxon>Embryophyta</taxon>
        <taxon>Tracheophyta</taxon>
        <taxon>Spermatophyta</taxon>
        <taxon>Magnoliopsida</taxon>
        <taxon>eudicotyledons</taxon>
        <taxon>Gunneridae</taxon>
        <taxon>Pentapetalae</taxon>
        <taxon>asterids</taxon>
        <taxon>campanulids</taxon>
        <taxon>Asterales</taxon>
        <taxon>Asteraceae</taxon>
        <taxon>Asteroideae</taxon>
        <taxon>Anthemideae</taxon>
        <taxon>Artemisiinae</taxon>
        <taxon>Artemisia</taxon>
    </lineage>
</organism>
<dbReference type="Gene3D" id="3.80.10.10">
    <property type="entry name" value="Ribonuclease Inhibitor"/>
    <property type="match status" value="1"/>
</dbReference>
<evidence type="ECO:0000256" key="10">
    <source>
        <dbReference type="ARBA" id="ARBA00023278"/>
    </source>
</evidence>
<dbReference type="Pfam" id="PF00560">
    <property type="entry name" value="LRR_1"/>
    <property type="match status" value="1"/>
</dbReference>
<evidence type="ECO:0000256" key="8">
    <source>
        <dbReference type="ARBA" id="ARBA00022833"/>
    </source>
</evidence>
<evidence type="ECO:0000256" key="13">
    <source>
        <dbReference type="SAM" id="Coils"/>
    </source>
</evidence>
<comment type="subcellular location">
    <subcellularLocation>
        <location evidence="1">Secreted</location>
        <location evidence="1">Cell wall</location>
    </subcellularLocation>
</comment>